<organism evidence="1 2">
    <name type="scientific">Sphingobacterium psychroaquaticum</name>
    <dbReference type="NCBI Taxonomy" id="561061"/>
    <lineage>
        <taxon>Bacteria</taxon>
        <taxon>Pseudomonadati</taxon>
        <taxon>Bacteroidota</taxon>
        <taxon>Sphingobacteriia</taxon>
        <taxon>Sphingobacteriales</taxon>
        <taxon>Sphingobacteriaceae</taxon>
        <taxon>Sphingobacterium</taxon>
    </lineage>
</organism>
<gene>
    <name evidence="1" type="ORF">SAMN05660862_2655</name>
</gene>
<proteinExistence type="predicted"/>
<sequence length="43" mass="4817">MLTSFLTSISIVPPLRSGAKVENFTYSFQDFVGSFFGMQHNTL</sequence>
<dbReference type="EMBL" id="FXAU01000005">
    <property type="protein sequence ID" value="SMG37777.1"/>
    <property type="molecule type" value="Genomic_DNA"/>
</dbReference>
<protein>
    <submittedName>
        <fullName evidence="1">Uncharacterized protein</fullName>
    </submittedName>
</protein>
<keyword evidence="2" id="KW-1185">Reference proteome</keyword>
<evidence type="ECO:0000313" key="1">
    <source>
        <dbReference type="EMBL" id="SMG37777.1"/>
    </source>
</evidence>
<evidence type="ECO:0000313" key="2">
    <source>
        <dbReference type="Proteomes" id="UP000192980"/>
    </source>
</evidence>
<name>A0A1X7K9I2_9SPHI</name>
<accession>A0A1X7K9I2</accession>
<dbReference type="Proteomes" id="UP000192980">
    <property type="component" value="Unassembled WGS sequence"/>
</dbReference>
<dbReference type="AlphaFoldDB" id="A0A1X7K9I2"/>
<reference evidence="1 2" key="1">
    <citation type="submission" date="2017-04" db="EMBL/GenBank/DDBJ databases">
        <authorList>
            <person name="Afonso C.L."/>
            <person name="Miller P.J."/>
            <person name="Scott M.A."/>
            <person name="Spackman E."/>
            <person name="Goraichik I."/>
            <person name="Dimitrov K.M."/>
            <person name="Suarez D.L."/>
            <person name="Swayne D.E."/>
        </authorList>
    </citation>
    <scope>NUCLEOTIDE SEQUENCE [LARGE SCALE GENOMIC DNA]</scope>
    <source>
        <strain evidence="1 2">DSM 22418</strain>
    </source>
</reference>